<dbReference type="GO" id="GO:0060271">
    <property type="term" value="P:cilium assembly"/>
    <property type="evidence" value="ECO:0000318"/>
    <property type="project" value="GO_Central"/>
</dbReference>
<keyword evidence="5" id="KW-0067">ATP-binding</keyword>
<dbReference type="HOGENOM" id="CLU_223190_0_0_1"/>
<dbReference type="InterPro" id="IPR042219">
    <property type="entry name" value="AAA_lid_11_sf"/>
</dbReference>
<evidence type="ECO:0000256" key="1">
    <source>
        <dbReference type="ARBA" id="ARBA00004245"/>
    </source>
</evidence>
<proteinExistence type="predicted"/>
<feature type="compositionally biased region" description="Polar residues" evidence="11">
    <location>
        <begin position="2933"/>
        <end position="2947"/>
    </location>
</feature>
<feature type="region of interest" description="Disordered" evidence="11">
    <location>
        <begin position="3286"/>
        <end position="3308"/>
    </location>
</feature>
<dbReference type="GO" id="GO:0008569">
    <property type="term" value="F:minus-end-directed microtubule motor activity"/>
    <property type="evidence" value="ECO:0000318"/>
    <property type="project" value="GO_Central"/>
</dbReference>
<keyword evidence="6" id="KW-0243">Dynein</keyword>
<evidence type="ECO:0000256" key="7">
    <source>
        <dbReference type="ARBA" id="ARBA00023054"/>
    </source>
</evidence>
<dbReference type="FunFam" id="1.10.8.720:FF:000055">
    <property type="entry name" value="Dynein heavy chain"/>
    <property type="match status" value="1"/>
</dbReference>
<dbReference type="Pfam" id="PF12781">
    <property type="entry name" value="AAA_9"/>
    <property type="match status" value="1"/>
</dbReference>
<evidence type="ECO:0000313" key="13">
    <source>
        <dbReference type="Proteomes" id="UP000001548"/>
    </source>
</evidence>
<evidence type="ECO:0000256" key="8">
    <source>
        <dbReference type="ARBA" id="ARBA00023175"/>
    </source>
</evidence>
<dbReference type="GO" id="GO:0005868">
    <property type="term" value="C:cytoplasmic dynein complex"/>
    <property type="evidence" value="ECO:0000318"/>
    <property type="project" value="GO_Central"/>
</dbReference>
<dbReference type="RefSeq" id="XP_001707253.1">
    <property type="nucleotide sequence ID" value="XM_001707201.1"/>
</dbReference>
<evidence type="ECO:0000256" key="6">
    <source>
        <dbReference type="ARBA" id="ARBA00023017"/>
    </source>
</evidence>
<keyword evidence="13" id="KW-1185">Reference proteome</keyword>
<dbReference type="Pfam" id="PF12777">
    <property type="entry name" value="MT"/>
    <property type="match status" value="1"/>
</dbReference>
<dbReference type="Gene3D" id="1.20.920.20">
    <property type="match status" value="1"/>
</dbReference>
<dbReference type="GO" id="GO:0005874">
    <property type="term" value="C:microtubule"/>
    <property type="evidence" value="ECO:0007669"/>
    <property type="project" value="UniProtKB-KW"/>
</dbReference>
<dbReference type="InterPro" id="IPR054354">
    <property type="entry name" value="DYNC2H1-like_lid"/>
</dbReference>
<dbReference type="InterPro" id="IPR024743">
    <property type="entry name" value="Dynein_HC_stalk"/>
</dbReference>
<evidence type="ECO:0000256" key="9">
    <source>
        <dbReference type="ARBA" id="ARBA00023212"/>
    </source>
</evidence>
<feature type="region of interest" description="Disordered" evidence="11">
    <location>
        <begin position="3192"/>
        <end position="3214"/>
    </location>
</feature>
<keyword evidence="8" id="KW-0505">Motor protein</keyword>
<dbReference type="KEGG" id="gla:GL50803_0017478"/>
<evidence type="ECO:0000313" key="12">
    <source>
        <dbReference type="EMBL" id="KAE8303447.1"/>
    </source>
</evidence>
<dbReference type="GO" id="GO:0005930">
    <property type="term" value="C:axoneme"/>
    <property type="evidence" value="ECO:0000318"/>
    <property type="project" value="GO_Central"/>
</dbReference>
<gene>
    <name evidence="12" type="ORF">GL50803_0017478</name>
</gene>
<dbReference type="GO" id="GO:0005524">
    <property type="term" value="F:ATP binding"/>
    <property type="evidence" value="ECO:0007669"/>
    <property type="project" value="UniProtKB-KW"/>
</dbReference>
<evidence type="ECO:0000256" key="2">
    <source>
        <dbReference type="ARBA" id="ARBA00022490"/>
    </source>
</evidence>
<dbReference type="GO" id="GO:0045505">
    <property type="term" value="F:dynein intermediate chain binding"/>
    <property type="evidence" value="ECO:0000318"/>
    <property type="project" value="GO_Central"/>
</dbReference>
<dbReference type="OMA" id="YSSESMR"/>
<keyword evidence="2" id="KW-0963">Cytoplasm</keyword>
<sequence length="5412" mass="601116">MPSVAAQYLAGAVAMQSGVPSENVLEKMMADTTAIAFLSGGSMSFHLSIDLAGTIVIQPIHSSILLEPETRALTKVDHNKPSDVSRTSLLILNVTNAAPASMSAIPELSRSIQVINASRTSVLETFAGLIDRIYLDSEASSTDASVAAQSSLGASVLALMREFSQKLADKTGFLRYSKIPIIHFYSSESMRLNLEHLITSYQEHGPSSLNHEQVSAFAKLFMSNVSRVLGEVSSLEDLSFNDFNRLDDYIMALTSPSGSNSVYNLACAVHKVLSLFEIHVYSLAYGYEALLADIRETLPHIEVARVILSELVEQFAVSSLPRVNELLSRYNGVEAKISYYRELASLIEHFRSLTDILPSALASWQVFRQLDANSSNLKEMQAFSASEKSVYIHFVHFYMTYHFIRLVWSTIRAFDPLETSFLFGAGAISQNLISELAGVKAIEKYTSLTFKLAAYAPPYEIMDSDMLVDFSARLIALSGALVDIQRLREHVQLLCTSVPHVPASLIDRLTDVLRLARSHELAFMAQLSPEQDDVPDCSYQYLQQLSYLFTRSFIHPKAPSCSLFPNNPAAATVLRGLTSIPGLLASMNSYEDIYKGILDSLFSTNNIHTFITRYGEHFSRFAIIASLQPGTKNYYNALIVKFTAELSKTLSSTEQNVYLQLRTQREHVEIRELLLCELIEYYRKAVVSNENTHLQQLEIDDIREAAGTLLIRSTILPNLLTASLLLFSRSRHVFSIELLGVLLVRSSVIKADSLSSISKISTALAANLNTFSSKYSKWGELWTELLISSFYCPDTGLEATHLSQFLCEHVLAFERDSTRYQELSTRQAGILTVSRLPKTLHLLTTDSALEASSPPDLLVTTPVPSLFSAQSLCSSFAVAGRLPNASKILHSSIMQRYQSLFNAIVGILLPALKKFSQLIGHLAAWMGTTGNSKKVMDNSSLSYNLSVNISQIYAILVRLSIFGELCPNYVKFYSISDIYGSENRPNVSPFYEALFSPYFLSLPLQLVHVDNDFSMTYATHSGSQCGDMVRQDSLPENGTIDAYTAILSNQFRKLYRSVAQLDVAFISIVSETEIIREIISELIISKQSSVAKLLDKLRYSLNRLDANGVLSTETSSQKRSDPGRLATHYSLSVLISRIMTTRLIYALLILREQFLGDSNALQNYQTSLTNTDYHQFRAAKQSLFPFVANACRHLTVSLDDALMHVEPREAHALAALKSPAFLSIVDTIVSGIIGCELPVDPSALCLLSDVAPSPADADVASRGGLMNTQHLYKAHVPTIESFSRMIFAIQVDTLHGGELKLHNNVNLVTQLLNEIRADAIRSSSRFTRRLVRIHVCVDTWALDRAEKFVQSHSVTNSQLHSWVHVLDHADKDFQEAYYFLLNDGEKESFLRLVELSVSDDFKKAFYNRYKAFQNSVLAKVTECTLALIDHLTRLFSRLNTELQDLSGPRGNPRDEVDWNDSVAVLKCLAHSADADGLYIKHKDLLPRLRATLVLTANEQSMVDALIDNVYPTFAERYSYLKARVLEDKVSSARILANLQATENLFHESSLVNIAKVTDPSLMCPDVLTPDGSLDPGILLKHVQEVRQRLADLQKDLTDILGVAASASALFGINMSTCTNADMEALIVATEVIDSTYLPLCHKLTHLFDGLKGRDLNSSVLDCNSAAIDSALSAFCHELEHLIEDYLELGGVFQGNQKVVKWLEQNSTTWKNPSKLTAALSGYTHTLATLQPYLVQLCNPTSFHPSHWPEFLAELRFVCGTQANFPPALNIQTRLQTYTVYELLDHLLLFLSLSHQSLTSQKGASSDSGSVVHTQDKEPLRVLTGICESILSQARARSSVYGMINAHTLLSKSIPLTFVHRNDTHIISNLADITKSLESALLSISDLSTTPFYTEFSSQLIVLQETFILYLAAVKALTETQSEYIQLSSVLAQNMAIVKRYIKDAVLRYETAVADLAFMYSHLSDMPSKGTTDNLVHFFSFLGGVEACTSKILTIKDSLQYIAKSLATFIEQQRYVSPRLFFLTDDNILSVITALSSLLMPHCSDHSNSSQVIGVSTNNSDICMLEKHLSKIFPGFAHFIFASSSDLCHCAEPCENDDFIPSSLTGARLLIVGIVSPEGERFHLDSSQFFSISDLVASSANEIAIHPFLLKLETSIRLSMYEQILHCRRVLLTFLSDSVAVASSQIPCLLESHTCQAFIVGLHLVVTEILDLYTDDPDRVDLNRTGVALKELLAYIQVTYKGLYNIHCLLPEIIFLQSVVSLEATQGRSDEKRLDRFFAMKYYVSAKPFRSLVLNPSPWQKIYECPILVKVLSYSHVYSCNYVGSSPHLVQTELTSSHYTQSLIAIGSQFFISPVGPAGTGKTESTRQLSAHLGRPCFVFNCDEAFDYASVVRIMIGALLLGCVVCFDEFNRLAVDNLSSISLIVDAIQELLSKEESYRRVLELGNDTLIEASTHELRRTANSFMAQFSLNSQKYDPSRLSQLREFACFITMNPSYKGRRTLPKNISALFRIVMMSQAEVESIVDVLLVSLGFTFGRVLSRLVCMFYQRLEAVVAHIQSDAEQASKSSFHFAHDLGLRSIRMALRAGQLLIEDEPSLTQLLSSDSPDIREAAERYILVTGIRRTLLPTLSHHDIPQFNDLICSTFGRCEATIRARLSSDCSRRQITIPESSNYRHALKLLESVSLDDLLTKFVSQVTLQMGLVPNQAFLDKVLHLHMCLCLSPGTIIAGTSSTGKTAAQQVYYGARRALASFLTELTGVSQGALTTYTVSPLALQAKTKLLGTLIEPSREWIDSSFLRALREAIALSENMDSGTPCLLSRWPRFFFLFDCDINPDWIEAFNSVLDGNRCLTLCTGERIHIPDSVRFVFESSTLRHATLATISRCSVSIHHADTVPASDLAYGCLKRQLVMDNPHASSLLSLISETGHSRRTEQPPAQTRTQTGLPSRANLSNSIPNLHTQKYVLACLNAVAFDVFSSFLFASTPLYVTFHQSFIACHGLIDQLTNTQQAPSGTVITHKTGTLGRLFRTGKGLATGSGEFIDGILKGISADINTSSTSFSGTLSELLDHAKGRYKQYSPIDFSVTRVLATLVMMLKAAVAEAEKYFRTKITQIELGLAEARLSLRTMDLQKLVSPQTVSRVLSFSGISYNRLILFYVRQFIFGLAWSLSCQLPLAERHSLSNLVCRYYSDYLDQPSSEVSTKTPTHSGSGDASNADDADDLQFDLLAITYFNTKPSAPEVFAGYCVERTSDTTSSRLNTQERSLVTKAHTIPDSSDLNASSSLWLSATVQHPPPQSSYEEDGRRPPTQPAHTSLLTYVCSINSEYWQLNDPENCELRSFFVSTIHESMSTLMESSLTAHTRRARFEDASMPRNKLTHPLHNPTLESTSAGSQLVPNVDTQAYAMYLGSLVDQGRHVLLIGPAGSGKTVLLTHILNQNPNLRVVFTSFSSQTSPDDLISIFFNHFDVVPEDDHYILVSPARQTFCLIIDEINLVDKDCFDNQPVIEFLRFLLEHRYFIYDGVLPGSKDKKKPGAHEAKESPLETSAVIVLPFNIIIACSCNPPTDAGRSLLSERFMRQISTLYLDHPSHAALLSIYTAYTDDMLADILTESNLLSVLTPDTTTSLSISLASAMVSAYEQIAAAADREHSSSVYSPRDLTRWIASVKDHYGSYQLTDATGVFSCKRFVQLILYEGSAIFSTKLMTQPEKKATIAILARSLHGFLESLSKALCTWTADNPMLELSTFNTLLLQKNFKFNITSGASLTDSATHFASILTEQEAWSNLCYLFSKYHNKSANTLTLSHMEFVSDPIYHIMRTLNTPHGHLIISAEPGVFDASLLQFLAWLSESTIFELKTVKRYSLTDFREFLRGAIEAAVTKPGNVLVVISYETGLPINFLEHLNNLLCNGDVTGFLTKAQLHKTISLAGLSDLAQLQQMVKQKLHILFVVSSTLEGSGITFSPALYNRCQLISISRMPIYFLVLKGTGHVQALAFPKSVSDCLGRVTDTEPMLQQSIEACDRVSTETQQLLDILKQQQDDSVLEIQDTLTIAAQGLGPQQRLCAALALLHERAPSIVQQYHDVVGSLSLPEMLKTSHVARSITFHSLLHYERLCTRFALLYLQVYTDFCSQQNHLVKGLEILDIVQGRVSELQEELCTKKEKLAEMTVLTQEKLSEVIKLREITMASKAESVKLSTEITQKHEYIQARMESVQSELAEAEPALVAARGSIRTISKAALEEIRRMARPAEAITLVMAAVVIIISPTIAGINTSWEAVRKIMQRNNFQSSILMYNPAEDEHAAYRLERLAEYQSNPTFKKDIVSHASQPAGFLFDWVMSIYGFLKIKAKVQPLEQALLQIKEEASGLEIRRAEIMVELVEMEKNIDSLTAECSECEAHQIRLQNQADECENNTKQATIITELLSDEIKRWTEQQAGSEHILDKLMGDVLLEAFYETYAGSYTDNLRIELATFAEEILDALSISYSNGTALCLRGSLSNHILIERVLSPVTPVLLFDYTKGDLDHLRATYKKHIMVSALADDLMASVERALKFGFTLIIEDGDSLDPALFVLHRVVEEPATSTSLPTNSSPDARRSFIVELGGVVIPVHPDFGAIVLCQVVGRAIHFAAKCTVINFAHSDEKIFEILCNHLIEYLHPDLYSVQQKIEQDLSTHAKTIVSLEKELLCTLSAVDHSSILTNTGLISHLQATKARYRQINTQIETLRHQKKSYDAFKDELHDCTTVLARIFSVLRHLRDLEPGFLFNLEQMLFILDAALERFTTLAAKNYSDLLIIFIELCYDNTQSSLTLTARDATYKFLKEIATSEAPKAVTRKELKLRSHTTFTEYYSFYQKHTHCMLLNIIENTDPKSIVQAVIQDVKADANHGPLVHSVPFGVPDAHISKIAGILKAARDRDIILLTNMHLASASYCEDLCKVIQSHLKTYSNNISIIISIQGADDNSLTEEMRSLATSLGCVSFLSQKELNPVALYEQTRLDARQIALKQTSIILNTTTPSAEATEVDSEAQQAGQFFDSEFKCLLDKLTYIFVIFKLRASMRPYGFSGSYSFTSVDLRYAIELLVKEFAAQLAKDNKSFCPFANQFFEKLLHEICFGNRISALHDKVIAKRLIDKIVNMDALPTMVESCTGVFLNEALDGIMTAAQQKKVDDLHQVILGRVGYKSTKDPDSSSCITMSIVSAIISKLLSIRKSLQQVEEVSATLTSSHRWSSFSLAIFKVKCAARTTLLAYMHAAEKGPTALDELQRLLNEDALQHVSLLVDQYQYCTDVLEAMQTGNDDTITLLPLKLGSNAHQCFAALFQDLLSQGSPGASGSGEMAACFTTVAASSTVSVTVRSFLFVADHDVIQKSPSGGISTLFLTLEPAASVAHLAGIPVFLDDSRSTFLGFAQGMDEGDMMWDGSAFYFL</sequence>
<dbReference type="InterPro" id="IPR027417">
    <property type="entry name" value="P-loop_NTPase"/>
</dbReference>
<dbReference type="EMBL" id="AACB03000002">
    <property type="protein sequence ID" value="KAE8303447.1"/>
    <property type="molecule type" value="Genomic_DNA"/>
</dbReference>
<dbReference type="GO" id="GO:0060294">
    <property type="term" value="P:cilium movement involved in cell motility"/>
    <property type="evidence" value="ECO:0000318"/>
    <property type="project" value="GO_Central"/>
</dbReference>
<evidence type="ECO:0000256" key="3">
    <source>
        <dbReference type="ARBA" id="ARBA00022701"/>
    </source>
</evidence>
<dbReference type="InterPro" id="IPR042222">
    <property type="entry name" value="Dynein_2_N"/>
</dbReference>
<dbReference type="Pfam" id="PF12775">
    <property type="entry name" value="AAA_7"/>
    <property type="match status" value="1"/>
</dbReference>
<dbReference type="Proteomes" id="UP000001548">
    <property type="component" value="Unassembled WGS sequence"/>
</dbReference>
<keyword evidence="7 10" id="KW-0175">Coiled coil</keyword>
<dbReference type="InterPro" id="IPR024317">
    <property type="entry name" value="Dynein_heavy_chain_D4_dom"/>
</dbReference>
<dbReference type="Pfam" id="PF12780">
    <property type="entry name" value="AAA_8"/>
    <property type="match status" value="1"/>
</dbReference>
<name>A8BFF0_GIAIC</name>
<dbReference type="SMART" id="SM00382">
    <property type="entry name" value="AAA"/>
    <property type="match status" value="2"/>
</dbReference>
<dbReference type="InterPro" id="IPR026983">
    <property type="entry name" value="DHC"/>
</dbReference>
<organism evidence="12 13">
    <name type="scientific">Giardia intestinalis (strain ATCC 50803 / WB clone C6)</name>
    <name type="common">Giardia lamblia</name>
    <dbReference type="NCBI Taxonomy" id="184922"/>
    <lineage>
        <taxon>Eukaryota</taxon>
        <taxon>Metamonada</taxon>
        <taxon>Diplomonadida</taxon>
        <taxon>Hexamitidae</taxon>
        <taxon>Giardiinae</taxon>
        <taxon>Giardia</taxon>
    </lineage>
</organism>
<dbReference type="SUPFAM" id="SSF52540">
    <property type="entry name" value="P-loop containing nucleoside triphosphate hydrolases"/>
    <property type="match status" value="3"/>
</dbReference>
<dbReference type="InterPro" id="IPR013602">
    <property type="entry name" value="Dynein_heavy_linker"/>
</dbReference>
<dbReference type="GO" id="GO:0051959">
    <property type="term" value="F:dynein light intermediate chain binding"/>
    <property type="evidence" value="ECO:0000318"/>
    <property type="project" value="GO_Central"/>
</dbReference>
<dbReference type="STRING" id="184922.A8BFF0"/>
<dbReference type="GeneID" id="5700152"/>
<dbReference type="Pfam" id="PF08393">
    <property type="entry name" value="DHC_N2"/>
    <property type="match status" value="1"/>
</dbReference>
<keyword evidence="3" id="KW-0493">Microtubule</keyword>
<dbReference type="InterPro" id="IPR035706">
    <property type="entry name" value="AAA_9"/>
</dbReference>
<feature type="compositionally biased region" description="Polar residues" evidence="11">
    <location>
        <begin position="3192"/>
        <end position="3204"/>
    </location>
</feature>
<dbReference type="GO" id="GO:0035721">
    <property type="term" value="P:intraciliary retrograde transport"/>
    <property type="evidence" value="ECO:0000318"/>
    <property type="project" value="GO_Central"/>
</dbReference>
<dbReference type="Pfam" id="PF22597">
    <property type="entry name" value="DYN_lid"/>
    <property type="match status" value="1"/>
</dbReference>
<keyword evidence="9" id="KW-0206">Cytoskeleton</keyword>
<dbReference type="PANTHER" id="PTHR10676">
    <property type="entry name" value="DYNEIN HEAVY CHAIN FAMILY PROTEIN"/>
    <property type="match status" value="1"/>
</dbReference>
<dbReference type="PANTHER" id="PTHR10676:SF352">
    <property type="entry name" value="CYTOPLASMIC DYNEIN 2 HEAVY CHAIN 1"/>
    <property type="match status" value="1"/>
</dbReference>
<evidence type="ECO:0000256" key="10">
    <source>
        <dbReference type="SAM" id="Coils"/>
    </source>
</evidence>
<dbReference type="Pfam" id="PF12774">
    <property type="entry name" value="AAA_6"/>
    <property type="match status" value="2"/>
</dbReference>
<evidence type="ECO:0000256" key="5">
    <source>
        <dbReference type="ARBA" id="ARBA00022840"/>
    </source>
</evidence>
<dbReference type="InterPro" id="IPR003593">
    <property type="entry name" value="AAA+_ATPase"/>
</dbReference>
<accession>A8BFF0</accession>
<comment type="caution">
    <text evidence="12">The sequence shown here is derived from an EMBL/GenBank/DDBJ whole genome shotgun (WGS) entry which is preliminary data.</text>
</comment>
<feature type="region of interest" description="Disordered" evidence="11">
    <location>
        <begin position="2925"/>
        <end position="2947"/>
    </location>
</feature>
<dbReference type="Gene3D" id="3.40.50.300">
    <property type="entry name" value="P-loop containing nucleotide triphosphate hydrolases"/>
    <property type="match status" value="5"/>
</dbReference>
<keyword evidence="4" id="KW-0547">Nucleotide-binding</keyword>
<dbReference type="InterPro" id="IPR035699">
    <property type="entry name" value="AAA_6"/>
</dbReference>
<dbReference type="InterPro" id="IPR043157">
    <property type="entry name" value="Dynein_AAA1S"/>
</dbReference>
<protein>
    <submittedName>
        <fullName evidence="12">CytoDHC cytoplasmic dynein heavy chain</fullName>
    </submittedName>
</protein>
<dbReference type="Gene3D" id="1.20.140.100">
    <property type="entry name" value="Dynein heavy chain, N-terminal domain 2"/>
    <property type="match status" value="1"/>
</dbReference>
<feature type="coiled-coil region" evidence="10">
    <location>
        <begin position="4363"/>
        <end position="4390"/>
    </location>
</feature>
<evidence type="ECO:0000256" key="4">
    <source>
        <dbReference type="ARBA" id="ARBA00022741"/>
    </source>
</evidence>
<reference evidence="12 13" key="1">
    <citation type="journal article" date="2007" name="Science">
        <title>Genomic minimalism in the early diverging intestinal parasite Giardia lamblia.</title>
        <authorList>
            <person name="Morrison H.G."/>
            <person name="McArthur A.G."/>
            <person name="Gillin F.D."/>
            <person name="Aley S.B."/>
            <person name="Adam R.D."/>
            <person name="Olsen G.J."/>
            <person name="Best A.A."/>
            <person name="Cande W.Z."/>
            <person name="Chen F."/>
            <person name="Cipriano M.J."/>
            <person name="Davids B.J."/>
            <person name="Dawson S.C."/>
            <person name="Elmendorf H.G."/>
            <person name="Hehl A.B."/>
            <person name="Holder M.E."/>
            <person name="Huse S.M."/>
            <person name="Kim U.U."/>
            <person name="Lasek-Nesselquist E."/>
            <person name="Manning G."/>
            <person name="Nigam A."/>
            <person name="Nixon J.E."/>
            <person name="Palm D."/>
            <person name="Passamaneck N.E."/>
            <person name="Prabhu A."/>
            <person name="Reich C.I."/>
            <person name="Reiner D.S."/>
            <person name="Samuelson J."/>
            <person name="Svard S.G."/>
            <person name="Sogin M.L."/>
        </authorList>
    </citation>
    <scope>NUCLEOTIDE SEQUENCE [LARGE SCALE GENOMIC DNA]</scope>
    <source>
        <strain evidence="12 13">WB C6</strain>
    </source>
</reference>
<dbReference type="GO" id="GO:0097729">
    <property type="term" value="C:9+2 motile cilium"/>
    <property type="evidence" value="ECO:0000318"/>
    <property type="project" value="GO_Central"/>
</dbReference>
<dbReference type="Gene3D" id="1.10.8.720">
    <property type="entry name" value="Region D6 of dynein motor"/>
    <property type="match status" value="1"/>
</dbReference>
<evidence type="ECO:0000256" key="11">
    <source>
        <dbReference type="SAM" id="MobiDB-lite"/>
    </source>
</evidence>
<dbReference type="Gene3D" id="1.10.8.710">
    <property type="match status" value="1"/>
</dbReference>
<comment type="subcellular location">
    <subcellularLocation>
        <location evidence="1">Cytoplasm</location>
        <location evidence="1">Cytoskeleton</location>
    </subcellularLocation>
</comment>
<dbReference type="CDD" id="cd00009">
    <property type="entry name" value="AAA"/>
    <property type="match status" value="1"/>
</dbReference>
<dbReference type="VEuPathDB" id="GiardiaDB:GL50803_17478"/>
<dbReference type="Gene3D" id="6.10.140.1060">
    <property type="match status" value="1"/>
</dbReference>
<dbReference type="Gene3D" id="1.20.920.30">
    <property type="match status" value="1"/>
</dbReference>